<dbReference type="PANTHER" id="PTHR44591">
    <property type="entry name" value="STRESS RESPONSE REGULATOR PROTEIN 1"/>
    <property type="match status" value="1"/>
</dbReference>
<dbReference type="InterPro" id="IPR001789">
    <property type="entry name" value="Sig_transdc_resp-reg_receiver"/>
</dbReference>
<dbReference type="EMBL" id="SISG01000001">
    <property type="protein sequence ID" value="TBN58382.1"/>
    <property type="molecule type" value="Genomic_DNA"/>
</dbReference>
<dbReference type="Gene3D" id="3.40.50.2300">
    <property type="match status" value="1"/>
</dbReference>
<comment type="caution">
    <text evidence="4">The sequence shown here is derived from an EMBL/GenBank/DDBJ whole genome shotgun (WGS) entry which is preliminary data.</text>
</comment>
<keyword evidence="1 2" id="KW-0597">Phosphoprotein</keyword>
<evidence type="ECO:0000256" key="2">
    <source>
        <dbReference type="PROSITE-ProRule" id="PRU00169"/>
    </source>
</evidence>
<dbReference type="InterPro" id="IPR011006">
    <property type="entry name" value="CheY-like_superfamily"/>
</dbReference>
<reference evidence="5" key="1">
    <citation type="submission" date="2019-02" db="EMBL/GenBank/DDBJ databases">
        <title>Glaciihabitans arcticus sp. nov., a psychrotolerant bacterium isolated from polar soil.</title>
        <authorList>
            <person name="Dahal R.H."/>
        </authorList>
    </citation>
    <scope>NUCLEOTIDE SEQUENCE [LARGE SCALE GENOMIC DNA]</scope>
    <source>
        <strain evidence="5">RP-3-7</strain>
    </source>
</reference>
<dbReference type="SMART" id="SM00448">
    <property type="entry name" value="REC"/>
    <property type="match status" value="1"/>
</dbReference>
<feature type="domain" description="Response regulatory" evidence="3">
    <location>
        <begin position="8"/>
        <end position="122"/>
    </location>
</feature>
<dbReference type="AlphaFoldDB" id="A0A4Q9GTL9"/>
<dbReference type="Pfam" id="PF00072">
    <property type="entry name" value="Response_reg"/>
    <property type="match status" value="1"/>
</dbReference>
<sequence>MHPSHAVRILVVDEENGLTDIVRRALQLEGWVTAIAPTGAEAIAAVDTFEPHIILLDMMLPDMLGTEVATRLRAAGVETPIVFLTGRSEHEDRMAGYASGADAYLTKPFGLDELVNALKPIVSQLV</sequence>
<protein>
    <submittedName>
        <fullName evidence="4">Response regulator</fullName>
    </submittedName>
</protein>
<name>A0A4Q9GTL9_9MICO</name>
<evidence type="ECO:0000259" key="3">
    <source>
        <dbReference type="PROSITE" id="PS50110"/>
    </source>
</evidence>
<dbReference type="Proteomes" id="UP000294194">
    <property type="component" value="Unassembled WGS sequence"/>
</dbReference>
<dbReference type="RefSeq" id="WP_130982517.1">
    <property type="nucleotide sequence ID" value="NZ_SISG01000001.1"/>
</dbReference>
<feature type="modified residue" description="4-aspartylphosphate" evidence="2">
    <location>
        <position position="57"/>
    </location>
</feature>
<dbReference type="InterPro" id="IPR050595">
    <property type="entry name" value="Bact_response_regulator"/>
</dbReference>
<proteinExistence type="predicted"/>
<accession>A0A4Q9GTL9</accession>
<dbReference type="SUPFAM" id="SSF52172">
    <property type="entry name" value="CheY-like"/>
    <property type="match status" value="1"/>
</dbReference>
<organism evidence="4 5">
    <name type="scientific">Glaciihabitans arcticus</name>
    <dbReference type="NCBI Taxonomy" id="2668039"/>
    <lineage>
        <taxon>Bacteria</taxon>
        <taxon>Bacillati</taxon>
        <taxon>Actinomycetota</taxon>
        <taxon>Actinomycetes</taxon>
        <taxon>Micrococcales</taxon>
        <taxon>Microbacteriaceae</taxon>
        <taxon>Glaciihabitans</taxon>
    </lineage>
</organism>
<gene>
    <name evidence="4" type="ORF">EYE40_13820</name>
</gene>
<evidence type="ECO:0000313" key="4">
    <source>
        <dbReference type="EMBL" id="TBN58382.1"/>
    </source>
</evidence>
<keyword evidence="5" id="KW-1185">Reference proteome</keyword>
<dbReference type="PROSITE" id="PS50110">
    <property type="entry name" value="RESPONSE_REGULATORY"/>
    <property type="match status" value="1"/>
</dbReference>
<evidence type="ECO:0000256" key="1">
    <source>
        <dbReference type="ARBA" id="ARBA00022553"/>
    </source>
</evidence>
<evidence type="ECO:0000313" key="5">
    <source>
        <dbReference type="Proteomes" id="UP000294194"/>
    </source>
</evidence>
<dbReference type="PANTHER" id="PTHR44591:SF3">
    <property type="entry name" value="RESPONSE REGULATORY DOMAIN-CONTAINING PROTEIN"/>
    <property type="match status" value="1"/>
</dbReference>
<dbReference type="GO" id="GO:0000160">
    <property type="term" value="P:phosphorelay signal transduction system"/>
    <property type="evidence" value="ECO:0007669"/>
    <property type="project" value="InterPro"/>
</dbReference>